<gene>
    <name evidence="2" type="ORF">D3H65_00890</name>
</gene>
<accession>A0A3B7ME63</accession>
<evidence type="ECO:0000313" key="3">
    <source>
        <dbReference type="Proteomes" id="UP000263900"/>
    </source>
</evidence>
<dbReference type="EMBL" id="CP032157">
    <property type="protein sequence ID" value="AXY72614.1"/>
    <property type="molecule type" value="Genomic_DNA"/>
</dbReference>
<keyword evidence="1" id="KW-0732">Signal</keyword>
<organism evidence="2 3">
    <name type="scientific">Paraflavitalea soli</name>
    <dbReference type="NCBI Taxonomy" id="2315862"/>
    <lineage>
        <taxon>Bacteria</taxon>
        <taxon>Pseudomonadati</taxon>
        <taxon>Bacteroidota</taxon>
        <taxon>Chitinophagia</taxon>
        <taxon>Chitinophagales</taxon>
        <taxon>Chitinophagaceae</taxon>
        <taxon>Paraflavitalea</taxon>
    </lineage>
</organism>
<feature type="chain" id="PRO_5017689713" evidence="1">
    <location>
        <begin position="18"/>
        <end position="209"/>
    </location>
</feature>
<dbReference type="AlphaFoldDB" id="A0A3B7ME63"/>
<dbReference type="KEGG" id="pseg:D3H65_00890"/>
<name>A0A3B7ME63_9BACT</name>
<feature type="signal peptide" evidence="1">
    <location>
        <begin position="1"/>
        <end position="17"/>
    </location>
</feature>
<keyword evidence="3" id="KW-1185">Reference proteome</keyword>
<protein>
    <submittedName>
        <fullName evidence="2">Uncharacterized protein</fullName>
    </submittedName>
</protein>
<dbReference type="Proteomes" id="UP000263900">
    <property type="component" value="Chromosome"/>
</dbReference>
<sequence>MRIILPILLLCSTLALAQDDEFRDFRNKKDNFSKMQQKDIRAELASFLMAGIDESITKLPLKSVPVKSYGSNYMTWANDQIQVTIKTGIFDPSKHKIMLEEKHVVKVDGKPYYGNYGEMPRVTIESITVMMGKDTVVIPPSAYFDLYEPSFFYQDKDGSSKTRNGVFISNDGRSYYIYLLNTAYKGNEYTWVIQDKKYLRRVVDFDVLK</sequence>
<proteinExistence type="predicted"/>
<dbReference type="RefSeq" id="WP_119048452.1">
    <property type="nucleotide sequence ID" value="NZ_CP032157.1"/>
</dbReference>
<evidence type="ECO:0000256" key="1">
    <source>
        <dbReference type="SAM" id="SignalP"/>
    </source>
</evidence>
<reference evidence="2 3" key="1">
    <citation type="submission" date="2018-09" db="EMBL/GenBank/DDBJ databases">
        <title>Genome sequencing of strain 6GH32-13.</title>
        <authorList>
            <person name="Weon H.-Y."/>
            <person name="Heo J."/>
            <person name="Kwon S.-W."/>
        </authorList>
    </citation>
    <scope>NUCLEOTIDE SEQUENCE [LARGE SCALE GENOMIC DNA]</scope>
    <source>
        <strain evidence="2 3">5GH32-13</strain>
    </source>
</reference>
<dbReference type="OrthoDB" id="7054664at2"/>
<evidence type="ECO:0000313" key="2">
    <source>
        <dbReference type="EMBL" id="AXY72614.1"/>
    </source>
</evidence>